<accession>A0A919NV94</accession>
<organism evidence="2 3">
    <name type="scientific">Paractinoplanes tereljensis</name>
    <dbReference type="NCBI Taxonomy" id="571912"/>
    <lineage>
        <taxon>Bacteria</taxon>
        <taxon>Bacillati</taxon>
        <taxon>Actinomycetota</taxon>
        <taxon>Actinomycetes</taxon>
        <taxon>Micromonosporales</taxon>
        <taxon>Micromonosporaceae</taxon>
        <taxon>Paractinoplanes</taxon>
    </lineage>
</organism>
<evidence type="ECO:0000256" key="1">
    <source>
        <dbReference type="SAM" id="MobiDB-lite"/>
    </source>
</evidence>
<dbReference type="EMBL" id="BOMY01000046">
    <property type="protein sequence ID" value="GIF24569.1"/>
    <property type="molecule type" value="Genomic_DNA"/>
</dbReference>
<keyword evidence="3" id="KW-1185">Reference proteome</keyword>
<feature type="compositionally biased region" description="Acidic residues" evidence="1">
    <location>
        <begin position="198"/>
        <end position="207"/>
    </location>
</feature>
<name>A0A919NV94_9ACTN</name>
<reference evidence="2" key="1">
    <citation type="submission" date="2021-01" db="EMBL/GenBank/DDBJ databases">
        <title>Whole genome shotgun sequence of Actinoplanes tereljensis NBRC 105297.</title>
        <authorList>
            <person name="Komaki H."/>
            <person name="Tamura T."/>
        </authorList>
    </citation>
    <scope>NUCLEOTIDE SEQUENCE</scope>
    <source>
        <strain evidence="2">NBRC 105297</strain>
    </source>
</reference>
<evidence type="ECO:0000313" key="3">
    <source>
        <dbReference type="Proteomes" id="UP000623608"/>
    </source>
</evidence>
<proteinExistence type="predicted"/>
<sequence>MKPGGKPLVIAVIAVALGAGGTAFAYAGGSWTVPGQAAMTAKVAGMPRGVVPSAAKQGDRAVISWSAQEIGDGVLMDHYVVTAHHVGEPQRPDITRKVAASGEATEVVTFGAAELVGGRWYWTIMPLYRGWTGAVSGRSQRLRFTAAPPADTADAPAAAPEPPMITTAPATTAPATEEPIVTTPETTPATTEPAEAPTPEETETTDS</sequence>
<gene>
    <name evidence="2" type="ORF">Ate02nite_72990</name>
</gene>
<comment type="caution">
    <text evidence="2">The sequence shown here is derived from an EMBL/GenBank/DDBJ whole genome shotgun (WGS) entry which is preliminary data.</text>
</comment>
<feature type="compositionally biased region" description="Low complexity" evidence="1">
    <location>
        <begin position="148"/>
        <end position="197"/>
    </location>
</feature>
<feature type="region of interest" description="Disordered" evidence="1">
    <location>
        <begin position="148"/>
        <end position="207"/>
    </location>
</feature>
<dbReference type="AlphaFoldDB" id="A0A919NV94"/>
<protein>
    <submittedName>
        <fullName evidence="2">Uncharacterized protein</fullName>
    </submittedName>
</protein>
<dbReference type="RefSeq" id="WP_203812426.1">
    <property type="nucleotide sequence ID" value="NZ_BOMY01000046.1"/>
</dbReference>
<dbReference type="Proteomes" id="UP000623608">
    <property type="component" value="Unassembled WGS sequence"/>
</dbReference>
<evidence type="ECO:0000313" key="2">
    <source>
        <dbReference type="EMBL" id="GIF24569.1"/>
    </source>
</evidence>